<accession>A0A8H9K6Z8</accession>
<dbReference type="EMBL" id="DACRBY010000001">
    <property type="protein sequence ID" value="HAS8538402.1"/>
    <property type="molecule type" value="Genomic_DNA"/>
</dbReference>
<protein>
    <submittedName>
        <fullName evidence="4">NADAR family protein</fullName>
    </submittedName>
</protein>
<dbReference type="Pfam" id="PF08719">
    <property type="entry name" value="NADAR"/>
    <property type="match status" value="1"/>
</dbReference>
<dbReference type="Gene3D" id="1.10.357.40">
    <property type="entry name" value="YbiA-like"/>
    <property type="match status" value="1"/>
</dbReference>
<comment type="catalytic activity">
    <reaction evidence="2">
        <text>2,5-diamino-6-hydroxy-4-(5-phosphoribosylamino)-pyrimidine + H2O = 2,5,6-triamino-4-hydroxypyrimidine + D-ribose 5-phosphate</text>
        <dbReference type="Rhea" id="RHEA:23436"/>
        <dbReference type="ChEBI" id="CHEBI:15377"/>
        <dbReference type="ChEBI" id="CHEBI:58614"/>
        <dbReference type="ChEBI" id="CHEBI:78346"/>
        <dbReference type="ChEBI" id="CHEBI:137796"/>
    </reaction>
</comment>
<dbReference type="CDD" id="cd15457">
    <property type="entry name" value="NADAR"/>
    <property type="match status" value="1"/>
</dbReference>
<proteinExistence type="predicted"/>
<reference evidence="4" key="2">
    <citation type="submission" date="2019-01" db="EMBL/GenBank/DDBJ databases">
        <authorList>
            <consortium name="NCBI Pathogen Detection Project"/>
        </authorList>
    </citation>
    <scope>NUCLEOTIDE SEQUENCE</scope>
    <source>
        <strain evidence="4">BCW_3452</strain>
    </source>
</reference>
<feature type="domain" description="NADAR" evidence="3">
    <location>
        <begin position="17"/>
        <end position="164"/>
    </location>
</feature>
<name>A0A8H9K6Z8_VIBVL</name>
<gene>
    <name evidence="4" type="ORF">I7730_01130</name>
</gene>
<dbReference type="Proteomes" id="UP000863257">
    <property type="component" value="Unassembled WGS sequence"/>
</dbReference>
<organism evidence="4 5">
    <name type="scientific">Vibrio vulnificus</name>
    <dbReference type="NCBI Taxonomy" id="672"/>
    <lineage>
        <taxon>Bacteria</taxon>
        <taxon>Pseudomonadati</taxon>
        <taxon>Pseudomonadota</taxon>
        <taxon>Gammaproteobacteria</taxon>
        <taxon>Vibrionales</taxon>
        <taxon>Vibrionaceae</taxon>
        <taxon>Vibrio</taxon>
    </lineage>
</organism>
<evidence type="ECO:0000259" key="3">
    <source>
        <dbReference type="Pfam" id="PF08719"/>
    </source>
</evidence>
<evidence type="ECO:0000256" key="2">
    <source>
        <dbReference type="ARBA" id="ARBA00000751"/>
    </source>
</evidence>
<dbReference type="NCBIfam" id="TIGR02464">
    <property type="entry name" value="ribofla_fusion"/>
    <property type="match status" value="1"/>
</dbReference>
<reference evidence="4" key="1">
    <citation type="journal article" date="2018" name="Genome Biol.">
        <title>SKESA: strategic k-mer extension for scrupulous assemblies.</title>
        <authorList>
            <person name="Souvorov A."/>
            <person name="Agarwala R."/>
            <person name="Lipman D.J."/>
        </authorList>
    </citation>
    <scope>NUCLEOTIDE SEQUENCE</scope>
    <source>
        <strain evidence="4">BCW_3452</strain>
    </source>
</reference>
<evidence type="ECO:0000313" key="4">
    <source>
        <dbReference type="EMBL" id="HAS8538402.1"/>
    </source>
</evidence>
<dbReference type="AlphaFoldDB" id="A0A8H9K6Z8"/>
<evidence type="ECO:0000313" key="5">
    <source>
        <dbReference type="Proteomes" id="UP000863257"/>
    </source>
</evidence>
<comment type="catalytic activity">
    <reaction evidence="1">
        <text>5-amino-6-(5-phospho-D-ribosylamino)uracil + H2O = 5,6-diaminouracil + D-ribose 5-phosphate</text>
        <dbReference type="Rhea" id="RHEA:55020"/>
        <dbReference type="ChEBI" id="CHEBI:15377"/>
        <dbReference type="ChEBI" id="CHEBI:46252"/>
        <dbReference type="ChEBI" id="CHEBI:58453"/>
        <dbReference type="ChEBI" id="CHEBI:78346"/>
    </reaction>
</comment>
<evidence type="ECO:0000256" key="1">
    <source>
        <dbReference type="ARBA" id="ARBA00000022"/>
    </source>
</evidence>
<sequence>MNRNAMPTKTTTDTVYFYHGDSFLSNHHAASFVVNGKLFSSVEQFYIYCKCLAYQDRVMADAILNTDNPVQIKKLAVHIQKCNYNNWEEIQFKMMAIGVFAKFAQNSHLKKLLIDTGNRYLAEASPSNFWGIGIHINDPRVQQKGAWTGKNMLGLLIMDIRTILKNESRNPIFVSGIDRIIPRPQEFFSTWL</sequence>
<dbReference type="SUPFAM" id="SSF143990">
    <property type="entry name" value="YbiA-like"/>
    <property type="match status" value="1"/>
</dbReference>
<dbReference type="InterPro" id="IPR012816">
    <property type="entry name" value="NADAR"/>
</dbReference>
<dbReference type="InterPro" id="IPR037238">
    <property type="entry name" value="YbiA-like_sf"/>
</dbReference>
<comment type="caution">
    <text evidence="4">The sequence shown here is derived from an EMBL/GenBank/DDBJ whole genome shotgun (WGS) entry which is preliminary data.</text>
</comment>